<dbReference type="SUPFAM" id="SSF51182">
    <property type="entry name" value="RmlC-like cupins"/>
    <property type="match status" value="1"/>
</dbReference>
<sequence>MNTGFDIKADTDNMEFIYGKDVFGPVTEKRKLDDIRQSLSDPNVDGPEYVYAVAMDVGKEKDKEDLIKRNLLYGAMIFGDGIVGEEPVRSQGHIHAISSSCNASTCEVYEIWSGEAYIYMQETAKDDPGRCYAVHAKEGDVVIVPPGWAHCTINADPKVPMLFGAWCVRDYGFDYEDVRGHKGVAYFPKVQNDEIVFEKNNNYNETKLIVKDARTYKEFGLKAGVPIYTQYEENKDMFTFVTNPAVADEIWKNYEP</sequence>
<dbReference type="EC" id="5.3.1.9" evidence="3"/>
<dbReference type="GO" id="GO:0004347">
    <property type="term" value="F:glucose-6-phosphate isomerase activity"/>
    <property type="evidence" value="ECO:0007669"/>
    <property type="project" value="UniProtKB-EC"/>
</dbReference>
<dbReference type="Proteomes" id="UP000188159">
    <property type="component" value="Chromosome"/>
</dbReference>
<dbReference type="RefSeq" id="WP_077327809.1">
    <property type="nucleotide sequence ID" value="NZ_CP012098.1"/>
</dbReference>
<evidence type="ECO:0000256" key="3">
    <source>
        <dbReference type="ARBA" id="ARBA00011952"/>
    </source>
</evidence>
<evidence type="ECO:0000256" key="4">
    <source>
        <dbReference type="ARBA" id="ARBA00022432"/>
    </source>
</evidence>
<dbReference type="GO" id="GO:0005737">
    <property type="term" value="C:cytoplasm"/>
    <property type="evidence" value="ECO:0007669"/>
    <property type="project" value="InterPro"/>
</dbReference>
<name>A0A1Q2CBC9_ANAHA</name>
<keyword evidence="8" id="KW-0413">Isomerase</keyword>
<dbReference type="CDD" id="cd02218">
    <property type="entry name" value="cupin_PGI"/>
    <property type="match status" value="1"/>
</dbReference>
<reference evidence="8 9" key="1">
    <citation type="journal article" date="2016" name="Sci. Rep.">
        <title>Accelerated dysbiosis of gut microbiota during aggravation of DSS-induced colitis by a butyrate-producing bacterium.</title>
        <authorList>
            <person name="Zhang Q."/>
            <person name="Wu Y."/>
            <person name="Wang J."/>
            <person name="Wu G."/>
            <person name="Long W."/>
            <person name="Xue Z."/>
            <person name="Wang L."/>
            <person name="Zhang X."/>
            <person name="Pang X."/>
            <person name="Zhao Y."/>
            <person name="Zhao L."/>
            <person name="Zhang C."/>
        </authorList>
    </citation>
    <scope>NUCLEOTIDE SEQUENCE [LARGE SCALE GENOMIC DNA]</scope>
    <source>
        <strain evidence="8 9">BPB5</strain>
    </source>
</reference>
<dbReference type="InterPro" id="IPR014710">
    <property type="entry name" value="RmlC-like_jellyroll"/>
</dbReference>
<dbReference type="InterPro" id="IPR010551">
    <property type="entry name" value="G6P_isomerase_prok"/>
</dbReference>
<comment type="similarity">
    <text evidence="2">Belongs to the archaeal-type GPI family.</text>
</comment>
<gene>
    <name evidence="8" type="ORF">DO83_08275</name>
</gene>
<keyword evidence="4" id="KW-0312">Gluconeogenesis</keyword>
<evidence type="ECO:0000259" key="7">
    <source>
        <dbReference type="Pfam" id="PF06560"/>
    </source>
</evidence>
<dbReference type="Gene3D" id="2.60.120.10">
    <property type="entry name" value="Jelly Rolls"/>
    <property type="match status" value="1"/>
</dbReference>
<keyword evidence="5" id="KW-0324">Glycolysis</keyword>
<dbReference type="EMBL" id="CP012098">
    <property type="protein sequence ID" value="AQP40929.1"/>
    <property type="molecule type" value="Genomic_DNA"/>
</dbReference>
<dbReference type="GO" id="GO:0006094">
    <property type="term" value="P:gluconeogenesis"/>
    <property type="evidence" value="ECO:0007669"/>
    <property type="project" value="UniProtKB-KW"/>
</dbReference>
<dbReference type="Pfam" id="PF06560">
    <property type="entry name" value="GPI"/>
    <property type="match status" value="1"/>
</dbReference>
<dbReference type="UniPathway" id="UPA00109">
    <property type="reaction ID" value="UER00181"/>
</dbReference>
<dbReference type="GO" id="GO:0006096">
    <property type="term" value="P:glycolytic process"/>
    <property type="evidence" value="ECO:0007669"/>
    <property type="project" value="UniProtKB-UniPathway"/>
</dbReference>
<comment type="catalytic activity">
    <reaction evidence="6">
        <text>alpha-D-glucose 6-phosphate = beta-D-fructose 6-phosphate</text>
        <dbReference type="Rhea" id="RHEA:11816"/>
        <dbReference type="ChEBI" id="CHEBI:57634"/>
        <dbReference type="ChEBI" id="CHEBI:58225"/>
        <dbReference type="EC" id="5.3.1.9"/>
    </reaction>
</comment>
<organism evidence="8 9">
    <name type="scientific">Anaerostipes hadrus</name>
    <dbReference type="NCBI Taxonomy" id="649756"/>
    <lineage>
        <taxon>Bacteria</taxon>
        <taxon>Bacillati</taxon>
        <taxon>Bacillota</taxon>
        <taxon>Clostridia</taxon>
        <taxon>Lachnospirales</taxon>
        <taxon>Lachnospiraceae</taxon>
        <taxon>Anaerostipes</taxon>
    </lineage>
</organism>
<dbReference type="InterPro" id="IPR011051">
    <property type="entry name" value="RmlC_Cupin_sf"/>
</dbReference>
<evidence type="ECO:0000256" key="6">
    <source>
        <dbReference type="ARBA" id="ARBA00029321"/>
    </source>
</evidence>
<evidence type="ECO:0000256" key="5">
    <source>
        <dbReference type="ARBA" id="ARBA00023152"/>
    </source>
</evidence>
<evidence type="ECO:0000313" key="8">
    <source>
        <dbReference type="EMBL" id="AQP40929.1"/>
    </source>
</evidence>
<dbReference type="AlphaFoldDB" id="A0A1Q2CBC9"/>
<accession>A0A1Q2CBC9</accession>
<proteinExistence type="inferred from homology"/>
<comment type="pathway">
    <text evidence="1">Carbohydrate degradation; glycolysis; D-glyceraldehyde 3-phosphate and glycerone phosphate from D-glucose: step 2/4.</text>
</comment>
<protein>
    <recommendedName>
        <fullName evidence="3">glucose-6-phosphate isomerase</fullName>
        <ecNumber evidence="3">5.3.1.9</ecNumber>
    </recommendedName>
</protein>
<evidence type="ECO:0000313" key="9">
    <source>
        <dbReference type="Proteomes" id="UP000188159"/>
    </source>
</evidence>
<feature type="domain" description="Glucose-6-phosphate isomerase prokaryote" evidence="7">
    <location>
        <begin position="48"/>
        <end position="204"/>
    </location>
</feature>
<evidence type="ECO:0000256" key="2">
    <source>
        <dbReference type="ARBA" id="ARBA00006542"/>
    </source>
</evidence>
<evidence type="ECO:0000256" key="1">
    <source>
        <dbReference type="ARBA" id="ARBA00004926"/>
    </source>
</evidence>